<protein>
    <submittedName>
        <fullName evidence="1">Uncharacterized protein</fullName>
    </submittedName>
</protein>
<reference evidence="1" key="1">
    <citation type="journal article" date="2022" name="Plant J.">
        <title>Strategies of tolerance reflected in two North American maple genomes.</title>
        <authorList>
            <person name="McEvoy S.L."/>
            <person name="Sezen U.U."/>
            <person name="Trouern-Trend A."/>
            <person name="McMahon S.M."/>
            <person name="Schaberg P.G."/>
            <person name="Yang J."/>
            <person name="Wegrzyn J.L."/>
            <person name="Swenson N.G."/>
        </authorList>
    </citation>
    <scope>NUCLEOTIDE SEQUENCE</scope>
    <source>
        <strain evidence="1">91603</strain>
    </source>
</reference>
<organism evidence="1 2">
    <name type="scientific">Acer negundo</name>
    <name type="common">Box elder</name>
    <dbReference type="NCBI Taxonomy" id="4023"/>
    <lineage>
        <taxon>Eukaryota</taxon>
        <taxon>Viridiplantae</taxon>
        <taxon>Streptophyta</taxon>
        <taxon>Embryophyta</taxon>
        <taxon>Tracheophyta</taxon>
        <taxon>Spermatophyta</taxon>
        <taxon>Magnoliopsida</taxon>
        <taxon>eudicotyledons</taxon>
        <taxon>Gunneridae</taxon>
        <taxon>Pentapetalae</taxon>
        <taxon>rosids</taxon>
        <taxon>malvids</taxon>
        <taxon>Sapindales</taxon>
        <taxon>Sapindaceae</taxon>
        <taxon>Hippocastanoideae</taxon>
        <taxon>Acereae</taxon>
        <taxon>Acer</taxon>
    </lineage>
</organism>
<reference evidence="1" key="2">
    <citation type="submission" date="2023-02" db="EMBL/GenBank/DDBJ databases">
        <authorList>
            <person name="Swenson N.G."/>
            <person name="Wegrzyn J.L."/>
            <person name="Mcevoy S.L."/>
        </authorList>
    </citation>
    <scope>NUCLEOTIDE SEQUENCE</scope>
    <source>
        <strain evidence="1">91603</strain>
        <tissue evidence="1">Leaf</tissue>
    </source>
</reference>
<gene>
    <name evidence="1" type="ORF">LWI28_019200</name>
</gene>
<dbReference type="EMBL" id="JAJSOW010000106">
    <property type="protein sequence ID" value="KAI9161634.1"/>
    <property type="molecule type" value="Genomic_DNA"/>
</dbReference>
<accession>A0AAD5NJA5</accession>
<sequence length="70" mass="7974">MRIDVKVDRDALRAMRATANAEKDAVLEAKKDALRGKLPLEWIGGYRQTMIDMGIPPLDWDNFSYKSSSF</sequence>
<name>A0AAD5NJA5_ACENE</name>
<dbReference type="Proteomes" id="UP001064489">
    <property type="component" value="Chromosome 2"/>
</dbReference>
<comment type="caution">
    <text evidence="1">The sequence shown here is derived from an EMBL/GenBank/DDBJ whole genome shotgun (WGS) entry which is preliminary data.</text>
</comment>
<proteinExistence type="predicted"/>
<dbReference type="AlphaFoldDB" id="A0AAD5NJA5"/>
<evidence type="ECO:0000313" key="2">
    <source>
        <dbReference type="Proteomes" id="UP001064489"/>
    </source>
</evidence>
<keyword evidence="2" id="KW-1185">Reference proteome</keyword>
<evidence type="ECO:0000313" key="1">
    <source>
        <dbReference type="EMBL" id="KAI9161634.1"/>
    </source>
</evidence>